<dbReference type="InterPro" id="IPR040079">
    <property type="entry name" value="Glutathione_S-Trfase"/>
</dbReference>
<dbReference type="InterPro" id="IPR010987">
    <property type="entry name" value="Glutathione-S-Trfase_C-like"/>
</dbReference>
<dbReference type="SUPFAM" id="SSF52833">
    <property type="entry name" value="Thioredoxin-like"/>
    <property type="match status" value="1"/>
</dbReference>
<dbReference type="GeneID" id="11535198"/>
<dbReference type="eggNOG" id="KOG0867">
    <property type="taxonomic scope" value="Eukaryota"/>
</dbReference>
<dbReference type="Gene3D" id="3.40.30.10">
    <property type="entry name" value="Glutaredoxin"/>
    <property type="match status" value="1"/>
</dbReference>
<dbReference type="GO" id="GO:0005737">
    <property type="term" value="C:cytoplasm"/>
    <property type="evidence" value="ECO:0007669"/>
    <property type="project" value="TreeGrafter"/>
</dbReference>
<dbReference type="OMA" id="MAIALYI"/>
<evidence type="ECO:0000313" key="4">
    <source>
        <dbReference type="Proteomes" id="UP000005666"/>
    </source>
</evidence>
<dbReference type="Pfam" id="PF02798">
    <property type="entry name" value="GST_N"/>
    <property type="match status" value="1"/>
</dbReference>
<dbReference type="HOGENOM" id="CLU_011226_3_2_1"/>
<dbReference type="InterPro" id="IPR036249">
    <property type="entry name" value="Thioredoxin-like_sf"/>
</dbReference>
<comment type="similarity">
    <text evidence="1">Belongs to the GST superfamily.</text>
</comment>
<sequence length="217" mass="25308">MSNGTLYVKDFPRAILARSLVKYYKIDVKVEDAETSETYKRDCPVGRIPAFVGPNDFILTEIAAINPFLVELISDEKVKKQLLGKDYKERALIAKWISLSNTDFFMTLADIFYMYINRYPYHQDIVDRGFEQLEKVSETYENRLKDHKYLVNDDITLADLLSVTQWAFAVQLCYGPEWRAKYPGIVRWVEAVVASPVLKDEYKDFKLCEKTFSPQKK</sequence>
<dbReference type="OrthoDB" id="249703at2759"/>
<gene>
    <name evidence="3" type="primary">TPHA0C00120</name>
    <name evidence="3" type="ordered locus">TPHA_0C00120</name>
</gene>
<proteinExistence type="inferred from homology"/>
<dbReference type="CDD" id="cd03181">
    <property type="entry name" value="GST_C_EF1Bgamma_like"/>
    <property type="match status" value="1"/>
</dbReference>
<dbReference type="PANTHER" id="PTHR43986">
    <property type="entry name" value="ELONGATION FACTOR 1-GAMMA"/>
    <property type="match status" value="1"/>
</dbReference>
<dbReference type="KEGG" id="tpf:TPHA_0C00120"/>
<protein>
    <recommendedName>
        <fullName evidence="2">GST C-terminal domain-containing protein</fullName>
    </recommendedName>
</protein>
<accession>G8BQZ3</accession>
<dbReference type="RefSeq" id="XP_003684603.1">
    <property type="nucleotide sequence ID" value="XM_003684555.1"/>
</dbReference>
<dbReference type="FunFam" id="1.20.1050.10:FF:000006">
    <property type="entry name" value="Elongation factor 1 gamma"/>
    <property type="match status" value="1"/>
</dbReference>
<organism evidence="3 4">
    <name type="scientific">Tetrapisispora phaffii (strain ATCC 24235 / CBS 4417 / NBRC 1672 / NRRL Y-8282 / UCD 70-5)</name>
    <name type="common">Yeast</name>
    <name type="synonym">Fabospora phaffii</name>
    <dbReference type="NCBI Taxonomy" id="1071381"/>
    <lineage>
        <taxon>Eukaryota</taxon>
        <taxon>Fungi</taxon>
        <taxon>Dikarya</taxon>
        <taxon>Ascomycota</taxon>
        <taxon>Saccharomycotina</taxon>
        <taxon>Saccharomycetes</taxon>
        <taxon>Saccharomycetales</taxon>
        <taxon>Saccharomycetaceae</taxon>
        <taxon>Tetrapisispora</taxon>
    </lineage>
</organism>
<dbReference type="PANTHER" id="PTHR43986:SF1">
    <property type="entry name" value="ELONGATION FACTOR 1-GAMMA"/>
    <property type="match status" value="1"/>
</dbReference>
<dbReference type="SFLD" id="SFLDS00019">
    <property type="entry name" value="Glutathione_Transferase_(cytos"/>
    <property type="match status" value="1"/>
</dbReference>
<evidence type="ECO:0000256" key="1">
    <source>
        <dbReference type="RuleBase" id="RU003494"/>
    </source>
</evidence>
<dbReference type="GO" id="GO:0006414">
    <property type="term" value="P:translational elongation"/>
    <property type="evidence" value="ECO:0007669"/>
    <property type="project" value="TreeGrafter"/>
</dbReference>
<keyword evidence="4" id="KW-1185">Reference proteome</keyword>
<dbReference type="SFLD" id="SFLDG00358">
    <property type="entry name" value="Main_(cytGST)"/>
    <property type="match status" value="1"/>
</dbReference>
<feature type="domain" description="GST C-terminal" evidence="2">
    <location>
        <begin position="86"/>
        <end position="217"/>
    </location>
</feature>
<dbReference type="AlphaFoldDB" id="G8BQZ3"/>
<evidence type="ECO:0000259" key="2">
    <source>
        <dbReference type="PROSITE" id="PS50405"/>
    </source>
</evidence>
<dbReference type="Proteomes" id="UP000005666">
    <property type="component" value="Chromosome 3"/>
</dbReference>
<name>G8BQZ3_TETPH</name>
<dbReference type="GO" id="GO:0005634">
    <property type="term" value="C:nucleus"/>
    <property type="evidence" value="ECO:0007669"/>
    <property type="project" value="TreeGrafter"/>
</dbReference>
<dbReference type="FunFam" id="3.40.30.10:FF:000142">
    <property type="entry name" value="Elongation factor 1 gamma"/>
    <property type="match status" value="1"/>
</dbReference>
<dbReference type="Gene3D" id="1.20.1050.10">
    <property type="match status" value="1"/>
</dbReference>
<dbReference type="InterPro" id="IPR004045">
    <property type="entry name" value="Glutathione_S-Trfase_N"/>
</dbReference>
<dbReference type="SUPFAM" id="SSF47616">
    <property type="entry name" value="GST C-terminal domain-like"/>
    <property type="match status" value="1"/>
</dbReference>
<dbReference type="EMBL" id="HE612858">
    <property type="protein sequence ID" value="CCE62169.1"/>
    <property type="molecule type" value="Genomic_DNA"/>
</dbReference>
<dbReference type="InterPro" id="IPR050802">
    <property type="entry name" value="EF-GSTs"/>
</dbReference>
<dbReference type="PROSITE" id="PS50405">
    <property type="entry name" value="GST_CTER"/>
    <property type="match status" value="1"/>
</dbReference>
<dbReference type="InterPro" id="IPR036282">
    <property type="entry name" value="Glutathione-S-Trfase_C_sf"/>
</dbReference>
<dbReference type="Pfam" id="PF00043">
    <property type="entry name" value="GST_C"/>
    <property type="match status" value="1"/>
</dbReference>
<dbReference type="InterPro" id="IPR004046">
    <property type="entry name" value="GST_C"/>
</dbReference>
<reference evidence="3 4" key="1">
    <citation type="journal article" date="2011" name="Proc. Natl. Acad. Sci. U.S.A.">
        <title>Evolutionary erosion of yeast sex chromosomes by mating-type switching accidents.</title>
        <authorList>
            <person name="Gordon J.L."/>
            <person name="Armisen D."/>
            <person name="Proux-Wera E."/>
            <person name="Oheigeartaigh S.S."/>
            <person name="Byrne K.P."/>
            <person name="Wolfe K.H."/>
        </authorList>
    </citation>
    <scope>NUCLEOTIDE SEQUENCE [LARGE SCALE GENOMIC DNA]</scope>
    <source>
        <strain evidence="4">ATCC 24235 / CBS 4417 / NBRC 1672 / NRRL Y-8282 / UCD 70-5</strain>
    </source>
</reference>
<dbReference type="STRING" id="1071381.G8BQZ3"/>
<evidence type="ECO:0000313" key="3">
    <source>
        <dbReference type="EMBL" id="CCE62169.1"/>
    </source>
</evidence>